<dbReference type="RefSeq" id="WP_121052856.1">
    <property type="nucleotide sequence ID" value="NZ_AP018711.1"/>
</dbReference>
<dbReference type="EMBL" id="RBWX01000010">
    <property type="protein sequence ID" value="RKS86436.1"/>
    <property type="molecule type" value="Genomic_DNA"/>
</dbReference>
<gene>
    <name evidence="2" type="ORF">DFR51_3142</name>
    <name evidence="1" type="ORF">SmB9_31200</name>
</gene>
<organism evidence="1 3">
    <name type="scientific">Sphingosinicella microcystinivorans</name>
    <dbReference type="NCBI Taxonomy" id="335406"/>
    <lineage>
        <taxon>Bacteria</taxon>
        <taxon>Pseudomonadati</taxon>
        <taxon>Pseudomonadota</taxon>
        <taxon>Alphaproteobacteria</taxon>
        <taxon>Sphingomonadales</taxon>
        <taxon>Sphingosinicellaceae</taxon>
        <taxon>Sphingosinicella</taxon>
    </lineage>
</organism>
<dbReference type="Proteomes" id="UP000276029">
    <property type="component" value="Unassembled WGS sequence"/>
</dbReference>
<dbReference type="Proteomes" id="UP000275727">
    <property type="component" value="Chromosome"/>
</dbReference>
<dbReference type="Gene3D" id="1.10.600.10">
    <property type="entry name" value="Farnesyl Diphosphate Synthase"/>
    <property type="match status" value="1"/>
</dbReference>
<dbReference type="KEGG" id="smic:SmB9_31200"/>
<evidence type="ECO:0000313" key="3">
    <source>
        <dbReference type="Proteomes" id="UP000275727"/>
    </source>
</evidence>
<evidence type="ECO:0000313" key="2">
    <source>
        <dbReference type="EMBL" id="RKS86436.1"/>
    </source>
</evidence>
<proteinExistence type="predicted"/>
<evidence type="ECO:0000313" key="1">
    <source>
        <dbReference type="EMBL" id="BBE35462.1"/>
    </source>
</evidence>
<name>A0AAD1D8Q4_SPHMI</name>
<dbReference type="Pfam" id="PF00494">
    <property type="entry name" value="SQS_PSY"/>
    <property type="match status" value="1"/>
</dbReference>
<dbReference type="EMBL" id="AP018711">
    <property type="protein sequence ID" value="BBE35462.1"/>
    <property type="molecule type" value="Genomic_DNA"/>
</dbReference>
<protein>
    <submittedName>
        <fullName evidence="2">Squalene/phytoene synthase</fullName>
    </submittedName>
</protein>
<keyword evidence="4" id="KW-1185">Reference proteome</keyword>
<dbReference type="AlphaFoldDB" id="A0AAD1D8Q4"/>
<dbReference type="SUPFAM" id="SSF48576">
    <property type="entry name" value="Terpenoid synthases"/>
    <property type="match status" value="1"/>
</dbReference>
<dbReference type="InterPro" id="IPR002060">
    <property type="entry name" value="Squ/phyt_synthse"/>
</dbReference>
<accession>A0AAD1D8Q4</accession>
<evidence type="ECO:0000313" key="4">
    <source>
        <dbReference type="Proteomes" id="UP000276029"/>
    </source>
</evidence>
<dbReference type="InterPro" id="IPR008949">
    <property type="entry name" value="Isoprenoid_synthase_dom_sf"/>
</dbReference>
<reference evidence="2 4" key="2">
    <citation type="submission" date="2018-10" db="EMBL/GenBank/DDBJ databases">
        <title>Genomic Encyclopedia of Type Strains, Phase IV (KMG-IV): sequencing the most valuable type-strain genomes for metagenomic binning, comparative biology and taxonomic classification.</title>
        <authorList>
            <person name="Goeker M."/>
        </authorList>
    </citation>
    <scope>NUCLEOTIDE SEQUENCE [LARGE SCALE GENOMIC DNA]</scope>
    <source>
        <strain evidence="2 4">DSM 19791</strain>
    </source>
</reference>
<sequence>MRDGIGGIPGVAETISETEAFVRAEDRDRYVATLFAPPAARPRLFALHAFDLSLADVVRTTTEPQIGMIRLAWWRDSVEGAREKSVAGQPVLAAVAAAALDPVQLAALAEAHMDVLDGAEIGESGAQLFRCAATVLGAEEPMGLADAGRFWAMASARRRGAEGTVPELGRMRFPPAVRPVTALAAVARRDAAGKHEPRGAAGRQFAILRHVLTGKA</sequence>
<reference evidence="1 3" key="1">
    <citation type="submission" date="2018-06" db="EMBL/GenBank/DDBJ databases">
        <title>Complete Genome Sequence of the Microcystin-Degrading Bacterium Sphingosinicella microcystinivorans Strain B-9.</title>
        <authorList>
            <person name="Jin H."/>
            <person name="Nishizawa T."/>
            <person name="Guo Y."/>
            <person name="Nishizawa A."/>
            <person name="Park H."/>
            <person name="Kato H."/>
            <person name="Tsuji K."/>
            <person name="Harada K."/>
        </authorList>
    </citation>
    <scope>NUCLEOTIDE SEQUENCE [LARGE SCALE GENOMIC DNA]</scope>
    <source>
        <strain evidence="1 3">B9</strain>
    </source>
</reference>